<evidence type="ECO:0000256" key="1">
    <source>
        <dbReference type="SAM" id="Phobius"/>
    </source>
</evidence>
<feature type="transmembrane region" description="Helical" evidence="1">
    <location>
        <begin position="12"/>
        <end position="29"/>
    </location>
</feature>
<evidence type="ECO:0000313" key="3">
    <source>
        <dbReference type="Proteomes" id="UP000249789"/>
    </source>
</evidence>
<keyword evidence="1" id="KW-0472">Membrane</keyword>
<dbReference type="RefSeq" id="XP_040801576.1">
    <property type="nucleotide sequence ID" value="XM_040950881.1"/>
</dbReference>
<reference evidence="2 3" key="1">
    <citation type="submission" date="2018-02" db="EMBL/GenBank/DDBJ databases">
        <title>The genomes of Aspergillus section Nigri reveals drivers in fungal speciation.</title>
        <authorList>
            <consortium name="DOE Joint Genome Institute"/>
            <person name="Vesth T.C."/>
            <person name="Nybo J."/>
            <person name="Theobald S."/>
            <person name="Brandl J."/>
            <person name="Frisvad J.C."/>
            <person name="Nielsen K.F."/>
            <person name="Lyhne E.K."/>
            <person name="Kogle M.E."/>
            <person name="Kuo A."/>
            <person name="Riley R."/>
            <person name="Clum A."/>
            <person name="Nolan M."/>
            <person name="Lipzen A."/>
            <person name="Salamov A."/>
            <person name="Henrissat B."/>
            <person name="Wiebenga A."/>
            <person name="De vries R.P."/>
            <person name="Grigoriev I.V."/>
            <person name="Mortensen U.H."/>
            <person name="Andersen M.R."/>
            <person name="Baker S.E."/>
        </authorList>
    </citation>
    <scope>NUCLEOTIDE SEQUENCE [LARGE SCALE GENOMIC DNA]</scope>
    <source>
        <strain evidence="2 3">CBS 313.89</strain>
    </source>
</reference>
<dbReference type="AlphaFoldDB" id="A0A8G1VZR0"/>
<accession>A0A8G1VZR0</accession>
<name>A0A8G1VZR0_9EURO</name>
<dbReference type="Proteomes" id="UP000249789">
    <property type="component" value="Unassembled WGS sequence"/>
</dbReference>
<keyword evidence="1" id="KW-0812">Transmembrane</keyword>
<evidence type="ECO:0000313" key="2">
    <source>
        <dbReference type="EMBL" id="RAK77566.1"/>
    </source>
</evidence>
<dbReference type="VEuPathDB" id="FungiDB:BO72DRAFT_99869"/>
<organism evidence="2 3">
    <name type="scientific">Aspergillus fijiensis CBS 313.89</name>
    <dbReference type="NCBI Taxonomy" id="1448319"/>
    <lineage>
        <taxon>Eukaryota</taxon>
        <taxon>Fungi</taxon>
        <taxon>Dikarya</taxon>
        <taxon>Ascomycota</taxon>
        <taxon>Pezizomycotina</taxon>
        <taxon>Eurotiomycetes</taxon>
        <taxon>Eurotiomycetidae</taxon>
        <taxon>Eurotiales</taxon>
        <taxon>Aspergillaceae</taxon>
        <taxon>Aspergillus</taxon>
    </lineage>
</organism>
<sequence>MIDVGGAAQYTIYLHCGFFLYACLLAHAMDYSVLSYSQWWIAQCLPAFSLSCLDTSLKYNQDTTLHNRLRYPQAFSSRKHRDRIPLQLLSSSPPDTTNTLTALAVEAKLQHAQHTYKSLLSSSWLLILTAEAIFHAGEKGRELMNSPHPFQQIHSSQ</sequence>
<dbReference type="GeneID" id="63868216"/>
<proteinExistence type="predicted"/>
<keyword evidence="3" id="KW-1185">Reference proteome</keyword>
<dbReference type="EMBL" id="KZ824641">
    <property type="protein sequence ID" value="RAK77566.1"/>
    <property type="molecule type" value="Genomic_DNA"/>
</dbReference>
<keyword evidence="1" id="KW-1133">Transmembrane helix</keyword>
<gene>
    <name evidence="2" type="ORF">BO72DRAFT_99869</name>
</gene>
<protein>
    <submittedName>
        <fullName evidence="2">Uncharacterized protein</fullName>
    </submittedName>
</protein>